<dbReference type="GO" id="GO:0031460">
    <property type="term" value="P:glycine betaine transport"/>
    <property type="evidence" value="ECO:0007669"/>
    <property type="project" value="TreeGrafter"/>
</dbReference>
<evidence type="ECO:0000256" key="1">
    <source>
        <dbReference type="ARBA" id="ARBA00004236"/>
    </source>
</evidence>
<keyword evidence="5" id="KW-0732">Signal</keyword>
<dbReference type="Pfam" id="PF04069">
    <property type="entry name" value="OpuAC"/>
    <property type="match status" value="1"/>
</dbReference>
<evidence type="ECO:0000256" key="4">
    <source>
        <dbReference type="ARBA" id="ARBA00023136"/>
    </source>
</evidence>
<dbReference type="EMBL" id="CP071868">
    <property type="protein sequence ID" value="QTE30265.1"/>
    <property type="molecule type" value="Genomic_DNA"/>
</dbReference>
<dbReference type="GO" id="GO:0015871">
    <property type="term" value="P:choline transport"/>
    <property type="evidence" value="ECO:0007669"/>
    <property type="project" value="TreeGrafter"/>
</dbReference>
<feature type="chain" id="PRO_5035233034" evidence="5">
    <location>
        <begin position="33"/>
        <end position="306"/>
    </location>
</feature>
<dbReference type="Gene3D" id="3.40.190.10">
    <property type="entry name" value="Periplasmic binding protein-like II"/>
    <property type="match status" value="1"/>
</dbReference>
<dbReference type="RefSeq" id="WP_227424591.1">
    <property type="nucleotide sequence ID" value="NZ_CP071868.1"/>
</dbReference>
<evidence type="ECO:0000313" key="7">
    <source>
        <dbReference type="EMBL" id="QTE30265.1"/>
    </source>
</evidence>
<evidence type="ECO:0000259" key="6">
    <source>
        <dbReference type="Pfam" id="PF04069"/>
    </source>
</evidence>
<keyword evidence="4" id="KW-0472">Membrane</keyword>
<comment type="subcellular location">
    <subcellularLocation>
        <location evidence="1">Cell membrane</location>
    </subcellularLocation>
</comment>
<dbReference type="Gene3D" id="3.40.190.100">
    <property type="entry name" value="Glycine betaine-binding periplasmic protein, domain 2"/>
    <property type="match status" value="1"/>
</dbReference>
<feature type="domain" description="ABC-type glycine betaine transport system substrate-binding" evidence="6">
    <location>
        <begin position="42"/>
        <end position="291"/>
    </location>
</feature>
<dbReference type="SUPFAM" id="SSF53850">
    <property type="entry name" value="Periplasmic binding protein-like II"/>
    <property type="match status" value="1"/>
</dbReference>
<evidence type="ECO:0000256" key="2">
    <source>
        <dbReference type="ARBA" id="ARBA00022448"/>
    </source>
</evidence>
<dbReference type="GO" id="GO:0005275">
    <property type="term" value="F:amine transmembrane transporter activity"/>
    <property type="evidence" value="ECO:0007669"/>
    <property type="project" value="TreeGrafter"/>
</dbReference>
<dbReference type="CDD" id="cd13639">
    <property type="entry name" value="PBP2_OpuAC_like"/>
    <property type="match status" value="1"/>
</dbReference>
<evidence type="ECO:0000256" key="3">
    <source>
        <dbReference type="ARBA" id="ARBA00022475"/>
    </source>
</evidence>
<dbReference type="KEGG" id="psic:J4E96_04460"/>
<keyword evidence="2" id="KW-0813">Transport</keyword>
<gene>
    <name evidence="7" type="ORF">J4E96_04460</name>
</gene>
<dbReference type="PANTHER" id="PTHR47737">
    <property type="entry name" value="GLYCINE BETAINE/PROLINE BETAINE TRANSPORT SYSTEM PERMEASE PROTEIN PROW"/>
    <property type="match status" value="1"/>
</dbReference>
<dbReference type="PANTHER" id="PTHR47737:SF1">
    <property type="entry name" value="GLYCINE BETAINE_PROLINE BETAINE TRANSPORT SYSTEM PERMEASE PROTEIN PROW"/>
    <property type="match status" value="1"/>
</dbReference>
<evidence type="ECO:0000256" key="5">
    <source>
        <dbReference type="SAM" id="SignalP"/>
    </source>
</evidence>
<protein>
    <submittedName>
        <fullName evidence="7">Glycine betaine ABC transporter substrate-binding protein</fullName>
    </submittedName>
</protein>
<dbReference type="Proteomes" id="UP000663937">
    <property type="component" value="Chromosome"/>
</dbReference>
<dbReference type="GO" id="GO:0043190">
    <property type="term" value="C:ATP-binding cassette (ABC) transporter complex"/>
    <property type="evidence" value="ECO:0007669"/>
    <property type="project" value="InterPro"/>
</dbReference>
<feature type="signal peptide" evidence="5">
    <location>
        <begin position="1"/>
        <end position="32"/>
    </location>
</feature>
<dbReference type="AlphaFoldDB" id="A0A8A4ZG54"/>
<keyword evidence="8" id="KW-1185">Reference proteome</keyword>
<proteinExistence type="predicted"/>
<dbReference type="InterPro" id="IPR007210">
    <property type="entry name" value="ABC_Gly_betaine_transp_sub-bd"/>
</dbReference>
<evidence type="ECO:0000313" key="8">
    <source>
        <dbReference type="Proteomes" id="UP000663937"/>
    </source>
</evidence>
<dbReference type="PROSITE" id="PS51257">
    <property type="entry name" value="PROKAR_LIPOPROTEIN"/>
    <property type="match status" value="1"/>
</dbReference>
<reference evidence="7" key="1">
    <citation type="submission" date="2021-03" db="EMBL/GenBank/DDBJ databases">
        <title>Pengzhenrongella sicca gen. nov., sp. nov., a new member of suborder Micrococcineae isolated from High-Arctic tundra soil.</title>
        <authorList>
            <person name="Peng F."/>
        </authorList>
    </citation>
    <scope>NUCLEOTIDE SEQUENCE</scope>
    <source>
        <strain evidence="7">LRZ-2</strain>
    </source>
</reference>
<accession>A0A8A4ZG54</accession>
<organism evidence="7 8">
    <name type="scientific">Pengzhenrongella sicca</name>
    <dbReference type="NCBI Taxonomy" id="2819238"/>
    <lineage>
        <taxon>Bacteria</taxon>
        <taxon>Bacillati</taxon>
        <taxon>Actinomycetota</taxon>
        <taxon>Actinomycetes</taxon>
        <taxon>Micrococcales</taxon>
        <taxon>Pengzhenrongella</taxon>
    </lineage>
</organism>
<keyword evidence="3" id="KW-1003">Cell membrane</keyword>
<sequence>MTAHLSRPLALTASAAALALLLGACASGEADAADLTPGGDQKDLTIAIHNGWDEGIAASYLWQAILADEGYEVELETADPGIVYTGIAGGDFDVNFDMWLPVTHADYLEKYGDDLEQLGSWYDDARLTIAVNEDSPLVTIADLATQGDVVDNRLVGIEPGAGLTRITKDEVIPTYGLEDLDFVESSTPAMLAELSGAIDADRNIAVTLWRPHWAYDAFPLRDLEDPEGTLGEAENIEMVGRTGFGEDYPELASWLAQFTLTSDELFTLENLMFNENGGDDNEGSAAQWLEENPEFVTTLKAAADKA</sequence>
<dbReference type="GO" id="GO:0015226">
    <property type="term" value="F:carnitine transmembrane transporter activity"/>
    <property type="evidence" value="ECO:0007669"/>
    <property type="project" value="TreeGrafter"/>
</dbReference>
<name>A0A8A4ZG54_9MICO</name>